<reference evidence="1 2" key="1">
    <citation type="journal article" date="2019" name="Genome Biol. Evol.">
        <title>Insights into the evolution of the New World diploid cottons (Gossypium, subgenus Houzingenia) based on genome sequencing.</title>
        <authorList>
            <person name="Grover C.E."/>
            <person name="Arick M.A. 2nd"/>
            <person name="Thrash A."/>
            <person name="Conover J.L."/>
            <person name="Sanders W.S."/>
            <person name="Peterson D.G."/>
            <person name="Frelichowski J.E."/>
            <person name="Scheffler J.A."/>
            <person name="Scheffler B.E."/>
            <person name="Wendel J.F."/>
        </authorList>
    </citation>
    <scope>NUCLEOTIDE SEQUENCE [LARGE SCALE GENOMIC DNA]</scope>
    <source>
        <strain evidence="1">157</strain>
        <tissue evidence="1">Leaf</tissue>
    </source>
</reference>
<dbReference type="Proteomes" id="UP000593572">
    <property type="component" value="Unassembled WGS sequence"/>
</dbReference>
<evidence type="ECO:0000313" key="1">
    <source>
        <dbReference type="EMBL" id="MBA0560923.1"/>
    </source>
</evidence>
<protein>
    <submittedName>
        <fullName evidence="1">Uncharacterized protein</fullName>
    </submittedName>
</protein>
<organism evidence="1 2">
    <name type="scientific">Gossypium lobatum</name>
    <dbReference type="NCBI Taxonomy" id="34289"/>
    <lineage>
        <taxon>Eukaryota</taxon>
        <taxon>Viridiplantae</taxon>
        <taxon>Streptophyta</taxon>
        <taxon>Embryophyta</taxon>
        <taxon>Tracheophyta</taxon>
        <taxon>Spermatophyta</taxon>
        <taxon>Magnoliopsida</taxon>
        <taxon>eudicotyledons</taxon>
        <taxon>Gunneridae</taxon>
        <taxon>Pentapetalae</taxon>
        <taxon>rosids</taxon>
        <taxon>malvids</taxon>
        <taxon>Malvales</taxon>
        <taxon>Malvaceae</taxon>
        <taxon>Malvoideae</taxon>
        <taxon>Gossypium</taxon>
    </lineage>
</organism>
<gene>
    <name evidence="1" type="ORF">Golob_017794</name>
</gene>
<keyword evidence="2" id="KW-1185">Reference proteome</keyword>
<name>A0A7J8M8G7_9ROSI</name>
<dbReference type="AlphaFoldDB" id="A0A7J8M8G7"/>
<dbReference type="EMBL" id="JABEZX010000007">
    <property type="protein sequence ID" value="MBA0560923.1"/>
    <property type="molecule type" value="Genomic_DNA"/>
</dbReference>
<sequence length="32" mass="3551">MKIGLHSTCNISTFETIGKTLYLIVNPLSLEN</sequence>
<proteinExistence type="predicted"/>
<accession>A0A7J8M8G7</accession>
<comment type="caution">
    <text evidence="1">The sequence shown here is derived from an EMBL/GenBank/DDBJ whole genome shotgun (WGS) entry which is preliminary data.</text>
</comment>
<evidence type="ECO:0000313" key="2">
    <source>
        <dbReference type="Proteomes" id="UP000593572"/>
    </source>
</evidence>